<evidence type="ECO:0000256" key="2">
    <source>
        <dbReference type="ARBA" id="ARBA00022692"/>
    </source>
</evidence>
<dbReference type="Gene3D" id="3.90.550.10">
    <property type="entry name" value="Spore Coat Polysaccharide Biosynthesis Protein SpsA, Chain A"/>
    <property type="match status" value="1"/>
</dbReference>
<comment type="caution">
    <text evidence="8">The sequence shown here is derived from an EMBL/GenBank/DDBJ whole genome shotgun (WGS) entry which is preliminary data.</text>
</comment>
<dbReference type="InterPro" id="IPR029044">
    <property type="entry name" value="Nucleotide-diphossugar_trans"/>
</dbReference>
<keyword evidence="4 5" id="KW-0472">Membrane</keyword>
<dbReference type="Pfam" id="PF00535">
    <property type="entry name" value="Glycos_transf_2"/>
    <property type="match status" value="1"/>
</dbReference>
<feature type="transmembrane region" description="Helical" evidence="5">
    <location>
        <begin position="293"/>
        <end position="311"/>
    </location>
</feature>
<reference evidence="8 9" key="1">
    <citation type="submission" date="2023-07" db="EMBL/GenBank/DDBJ databases">
        <title>Sorghum-associated microbial communities from plants grown in Nebraska, USA.</title>
        <authorList>
            <person name="Schachtman D."/>
        </authorList>
    </citation>
    <scope>NUCLEOTIDE SEQUENCE [LARGE SCALE GENOMIC DNA]</scope>
    <source>
        <strain evidence="8 9">CC482</strain>
    </source>
</reference>
<evidence type="ECO:0000259" key="6">
    <source>
        <dbReference type="Pfam" id="PF00535"/>
    </source>
</evidence>
<feature type="domain" description="GtrA/DPMS transmembrane" evidence="7">
    <location>
        <begin position="224"/>
        <end position="342"/>
    </location>
</feature>
<dbReference type="Proteomes" id="UP001229346">
    <property type="component" value="Unassembled WGS sequence"/>
</dbReference>
<sequence length="343" mass="38407">MKMVVLIPSYEPDVRLINLIEDLQASIPGMPIVVVDDGSGESYGELFKQVVQLGCMLLTHKTNLGKGRALKTGFNYIRSHMKTEGAVCADSDGQHLPTDIKKIAEAVREYPGRIVMGSRRFTGKVPLRSNFGNTLTRKMYAFSTGVKLYDTQTGLRGYPAHMLDWLCELNGERFEYEMNMLLEAPGAGYALHEIPIDTVYLDENKSSHFHPIKDSVRVYMPIVKFIASSLSSFTIDFVLLFILQLISGHLLFAVVGARLGSSIVNFSLNQKFVFRKGSRASSSASLTKSLPKYYALVVIVLLLNYAFLHLLNINLGVPLLVAKLLTEAVLFLFSYWSQRKFVY</sequence>
<keyword evidence="3 5" id="KW-1133">Transmembrane helix</keyword>
<feature type="transmembrane region" description="Helical" evidence="5">
    <location>
        <begin position="249"/>
        <end position="268"/>
    </location>
</feature>
<evidence type="ECO:0000256" key="1">
    <source>
        <dbReference type="ARBA" id="ARBA00004141"/>
    </source>
</evidence>
<feature type="transmembrane region" description="Helical" evidence="5">
    <location>
        <begin position="317"/>
        <end position="336"/>
    </location>
</feature>
<name>A0ABT9TV11_PAEHA</name>
<feature type="domain" description="Glycosyltransferase 2-like" evidence="6">
    <location>
        <begin position="5"/>
        <end position="133"/>
    </location>
</feature>
<keyword evidence="2 5" id="KW-0812">Transmembrane</keyword>
<dbReference type="SUPFAM" id="SSF53448">
    <property type="entry name" value="Nucleotide-diphospho-sugar transferases"/>
    <property type="match status" value="1"/>
</dbReference>
<dbReference type="RefSeq" id="WP_307200939.1">
    <property type="nucleotide sequence ID" value="NZ_JAUSSU010000001.1"/>
</dbReference>
<dbReference type="PANTHER" id="PTHR10859:SF114">
    <property type="entry name" value="DOLICHOL-PHOSPHATE MANNOSYLTRANSFERASE"/>
    <property type="match status" value="1"/>
</dbReference>
<protein>
    <submittedName>
        <fullName evidence="8">Glycosyltransferase involved in cell wall biosynthesis</fullName>
    </submittedName>
</protein>
<accession>A0ABT9TV11</accession>
<dbReference type="Pfam" id="PF04138">
    <property type="entry name" value="GtrA_DPMS_TM"/>
    <property type="match status" value="1"/>
</dbReference>
<evidence type="ECO:0000256" key="5">
    <source>
        <dbReference type="SAM" id="Phobius"/>
    </source>
</evidence>
<dbReference type="InterPro" id="IPR007267">
    <property type="entry name" value="GtrA_DPMS_TM"/>
</dbReference>
<dbReference type="EMBL" id="JAUSSU010000001">
    <property type="protein sequence ID" value="MDQ0111200.1"/>
    <property type="molecule type" value="Genomic_DNA"/>
</dbReference>
<evidence type="ECO:0000256" key="3">
    <source>
        <dbReference type="ARBA" id="ARBA00022989"/>
    </source>
</evidence>
<dbReference type="PANTHER" id="PTHR10859">
    <property type="entry name" value="GLYCOSYL TRANSFERASE"/>
    <property type="match status" value="1"/>
</dbReference>
<gene>
    <name evidence="8" type="ORF">J2T15_000616</name>
</gene>
<evidence type="ECO:0000256" key="4">
    <source>
        <dbReference type="ARBA" id="ARBA00023136"/>
    </source>
</evidence>
<evidence type="ECO:0000313" key="9">
    <source>
        <dbReference type="Proteomes" id="UP001229346"/>
    </source>
</evidence>
<dbReference type="CDD" id="cd04179">
    <property type="entry name" value="DPM_DPG-synthase_like"/>
    <property type="match status" value="1"/>
</dbReference>
<evidence type="ECO:0000259" key="7">
    <source>
        <dbReference type="Pfam" id="PF04138"/>
    </source>
</evidence>
<organism evidence="8 9">
    <name type="scientific">Paenibacillus harenae</name>
    <dbReference type="NCBI Taxonomy" id="306543"/>
    <lineage>
        <taxon>Bacteria</taxon>
        <taxon>Bacillati</taxon>
        <taxon>Bacillota</taxon>
        <taxon>Bacilli</taxon>
        <taxon>Bacillales</taxon>
        <taxon>Paenibacillaceae</taxon>
        <taxon>Paenibacillus</taxon>
    </lineage>
</organism>
<proteinExistence type="predicted"/>
<keyword evidence="9" id="KW-1185">Reference proteome</keyword>
<dbReference type="InterPro" id="IPR001173">
    <property type="entry name" value="Glyco_trans_2-like"/>
</dbReference>
<evidence type="ECO:0000313" key="8">
    <source>
        <dbReference type="EMBL" id="MDQ0111200.1"/>
    </source>
</evidence>
<comment type="subcellular location">
    <subcellularLocation>
        <location evidence="1">Membrane</location>
        <topology evidence="1">Multi-pass membrane protein</topology>
    </subcellularLocation>
</comment>